<dbReference type="AlphaFoldDB" id="A0A0F7KTK2"/>
<dbReference type="GO" id="GO:0051213">
    <property type="term" value="F:dioxygenase activity"/>
    <property type="evidence" value="ECO:0007669"/>
    <property type="project" value="UniProtKB-KW"/>
</dbReference>
<dbReference type="EC" id="1.13.11.64" evidence="4"/>
<dbReference type="EMBL" id="CP011452">
    <property type="protein sequence ID" value="AKH42894.1"/>
    <property type="molecule type" value="Genomic_DNA"/>
</dbReference>
<evidence type="ECO:0000313" key="5">
    <source>
        <dbReference type="Proteomes" id="UP000034392"/>
    </source>
</evidence>
<dbReference type="Proteomes" id="UP000034392">
    <property type="component" value="Chromosome"/>
</dbReference>
<dbReference type="PATRIC" id="fig|1267766.3.peg.1878"/>
<dbReference type="Pfam" id="PF02311">
    <property type="entry name" value="AraC_binding"/>
    <property type="match status" value="1"/>
</dbReference>
<dbReference type="OrthoDB" id="285029at2"/>
<keyword evidence="2 4" id="KW-0560">Oxidoreductase</keyword>
<dbReference type="KEGG" id="aay:WYH_01858"/>
<dbReference type="Pfam" id="PF07883">
    <property type="entry name" value="Cupin_2"/>
    <property type="match status" value="1"/>
</dbReference>
<evidence type="ECO:0000256" key="2">
    <source>
        <dbReference type="ARBA" id="ARBA00023002"/>
    </source>
</evidence>
<dbReference type="InterPro" id="IPR003313">
    <property type="entry name" value="AraC-bd"/>
</dbReference>
<keyword evidence="3" id="KW-0238">DNA-binding</keyword>
<protein>
    <submittedName>
        <fullName evidence="4">5-nitrosalicylic acid 1,2-dioxygenase</fullName>
        <ecNumber evidence="4">1.13.11.64</ecNumber>
    </submittedName>
</protein>
<name>A0A0F7KTK2_9SPHN</name>
<keyword evidence="5" id="KW-1185">Reference proteome</keyword>
<dbReference type="GO" id="GO:0006355">
    <property type="term" value="P:regulation of DNA-templated transcription"/>
    <property type="evidence" value="ECO:0007669"/>
    <property type="project" value="InterPro"/>
</dbReference>
<keyword evidence="1" id="KW-0223">Dioxygenase</keyword>
<gene>
    <name evidence="4" type="primary">naaB</name>
    <name evidence="4" type="ORF">WYH_01858</name>
</gene>
<proteinExistence type="predicted"/>
<evidence type="ECO:0000313" key="4">
    <source>
        <dbReference type="EMBL" id="AKH42894.1"/>
    </source>
</evidence>
<organism evidence="4 5">
    <name type="scientific">Croceibacterium atlanticum</name>
    <dbReference type="NCBI Taxonomy" id="1267766"/>
    <lineage>
        <taxon>Bacteria</taxon>
        <taxon>Pseudomonadati</taxon>
        <taxon>Pseudomonadota</taxon>
        <taxon>Alphaproteobacteria</taxon>
        <taxon>Sphingomonadales</taxon>
        <taxon>Erythrobacteraceae</taxon>
        <taxon>Croceibacterium</taxon>
    </lineage>
</organism>
<dbReference type="GO" id="GO:0003677">
    <property type="term" value="F:DNA binding"/>
    <property type="evidence" value="ECO:0007669"/>
    <property type="project" value="UniProtKB-KW"/>
</dbReference>
<evidence type="ECO:0000256" key="1">
    <source>
        <dbReference type="ARBA" id="ARBA00022964"/>
    </source>
</evidence>
<dbReference type="PANTHER" id="PTHR41517:SF1">
    <property type="entry name" value="CUPIN"/>
    <property type="match status" value="1"/>
</dbReference>
<sequence>MNDFRTDFDETVGRFADISGQNYPINDPWAPAIITREQIDEEIERLASIPIPGNGRRSSLIVHPRANPATPGLATSVQVTLNVLKPGERTEPFRHNATEVNFCIRGEGVATVGDRRIPFGKYDVYNTPSFVPYWRENTGTDLQVFLTYTNVPLLQFMQVHHWEANPPLHQPVEEEDDQSINPRRISPYGTFEIGDDGAMLMPYERLINPPAVESNALHWPWERVESELKKLQDLGQDYVGRRLYLLYNPMTGRTNGTTPNFFATITIRPPQIVDRPHRHVSEAINYYFHGSGRSTVAGNVYEWKAGDLMLSAPGWAVHNHASYDDYVYELTIQNQPLAIAMEALLWQENLKEPPALLGAQMGFDTNRKSAA</sequence>
<dbReference type="RefSeq" id="WP_046903581.1">
    <property type="nucleotide sequence ID" value="NZ_CP011452.2"/>
</dbReference>
<dbReference type="PANTHER" id="PTHR41517">
    <property type="entry name" value="1,2-DIOXYGENASE PROTEIN-RELATED"/>
    <property type="match status" value="1"/>
</dbReference>
<dbReference type="InterPro" id="IPR014710">
    <property type="entry name" value="RmlC-like_jellyroll"/>
</dbReference>
<evidence type="ECO:0000256" key="3">
    <source>
        <dbReference type="ARBA" id="ARBA00023125"/>
    </source>
</evidence>
<reference evidence="4" key="1">
    <citation type="submission" date="2015-05" db="EMBL/GenBank/DDBJ databases">
        <title>The complete genome of Altererythrobacter atlanticus strain 26DY36.</title>
        <authorList>
            <person name="Wu Y.-H."/>
            <person name="Cheng H."/>
            <person name="Wu X.-W."/>
        </authorList>
    </citation>
    <scope>NUCLEOTIDE SEQUENCE [LARGE SCALE GENOMIC DNA]</scope>
    <source>
        <strain evidence="4">26DY36</strain>
    </source>
</reference>
<dbReference type="InterPro" id="IPR013096">
    <property type="entry name" value="Cupin_2"/>
</dbReference>
<accession>A0A0F7KTK2</accession>
<dbReference type="STRING" id="1267766.WYH_01858"/>
<dbReference type="SUPFAM" id="SSF51182">
    <property type="entry name" value="RmlC-like cupins"/>
    <property type="match status" value="1"/>
</dbReference>
<dbReference type="InterPro" id="IPR047183">
    <property type="entry name" value="GDO-like"/>
</dbReference>
<dbReference type="InterPro" id="IPR011051">
    <property type="entry name" value="RmlC_Cupin_sf"/>
</dbReference>
<dbReference type="Gene3D" id="2.60.120.10">
    <property type="entry name" value="Jelly Rolls"/>
    <property type="match status" value="2"/>
</dbReference>